<dbReference type="EMBL" id="JBHSKD010000027">
    <property type="protein sequence ID" value="MFC5178869.1"/>
    <property type="molecule type" value="Genomic_DNA"/>
</dbReference>
<dbReference type="Proteomes" id="UP001596087">
    <property type="component" value="Unassembled WGS sequence"/>
</dbReference>
<feature type="transmembrane region" description="Helical" evidence="6">
    <location>
        <begin position="102"/>
        <end position="121"/>
    </location>
</feature>
<feature type="transmembrane region" description="Helical" evidence="6">
    <location>
        <begin position="294"/>
        <end position="316"/>
    </location>
</feature>
<feature type="transmembrane region" description="Helical" evidence="6">
    <location>
        <begin position="20"/>
        <end position="41"/>
    </location>
</feature>
<keyword evidence="2" id="KW-1003">Cell membrane</keyword>
<dbReference type="InterPro" id="IPR050833">
    <property type="entry name" value="Poly_Biosynth_Transport"/>
</dbReference>
<gene>
    <name evidence="7" type="ORF">ACFPGP_19460</name>
</gene>
<protein>
    <submittedName>
        <fullName evidence="7">Lipopolysaccharide biosynthesis protein</fullName>
    </submittedName>
</protein>
<evidence type="ECO:0000256" key="3">
    <source>
        <dbReference type="ARBA" id="ARBA00022692"/>
    </source>
</evidence>
<name>A0ABW0BNA7_9ACTN</name>
<keyword evidence="5 6" id="KW-0472">Membrane</keyword>
<comment type="caution">
    <text evidence="7">The sequence shown here is derived from an EMBL/GenBank/DDBJ whole genome shotgun (WGS) entry which is preliminary data.</text>
</comment>
<feature type="transmembrane region" description="Helical" evidence="6">
    <location>
        <begin position="388"/>
        <end position="409"/>
    </location>
</feature>
<feature type="transmembrane region" description="Helical" evidence="6">
    <location>
        <begin position="186"/>
        <end position="205"/>
    </location>
</feature>
<evidence type="ECO:0000313" key="8">
    <source>
        <dbReference type="Proteomes" id="UP001596087"/>
    </source>
</evidence>
<evidence type="ECO:0000256" key="2">
    <source>
        <dbReference type="ARBA" id="ARBA00022475"/>
    </source>
</evidence>
<evidence type="ECO:0000313" key="7">
    <source>
        <dbReference type="EMBL" id="MFC5178869.1"/>
    </source>
</evidence>
<evidence type="ECO:0000256" key="1">
    <source>
        <dbReference type="ARBA" id="ARBA00004651"/>
    </source>
</evidence>
<proteinExistence type="predicted"/>
<keyword evidence="8" id="KW-1185">Reference proteome</keyword>
<feature type="transmembrane region" description="Helical" evidence="6">
    <location>
        <begin position="127"/>
        <end position="148"/>
    </location>
</feature>
<evidence type="ECO:0000256" key="6">
    <source>
        <dbReference type="SAM" id="Phobius"/>
    </source>
</evidence>
<feature type="transmembrane region" description="Helical" evidence="6">
    <location>
        <begin position="364"/>
        <end position="382"/>
    </location>
</feature>
<feature type="transmembrane region" description="Helical" evidence="6">
    <location>
        <begin position="259"/>
        <end position="282"/>
    </location>
</feature>
<accession>A0ABW0BNA7</accession>
<feature type="transmembrane region" description="Helical" evidence="6">
    <location>
        <begin position="53"/>
        <end position="73"/>
    </location>
</feature>
<comment type="subcellular location">
    <subcellularLocation>
        <location evidence="1">Cell membrane</location>
        <topology evidence="1">Multi-pass membrane protein</topology>
    </subcellularLocation>
</comment>
<feature type="transmembrane region" description="Helical" evidence="6">
    <location>
        <begin position="336"/>
        <end position="357"/>
    </location>
</feature>
<keyword evidence="3 6" id="KW-0812">Transmembrane</keyword>
<dbReference type="RefSeq" id="WP_378592625.1">
    <property type="nucleotide sequence ID" value="NZ_JBHSKD010000027.1"/>
</dbReference>
<organism evidence="7 8">
    <name type="scientific">Nocardioides taihuensis</name>
    <dbReference type="NCBI Taxonomy" id="1835606"/>
    <lineage>
        <taxon>Bacteria</taxon>
        <taxon>Bacillati</taxon>
        <taxon>Actinomycetota</taxon>
        <taxon>Actinomycetes</taxon>
        <taxon>Propionibacteriales</taxon>
        <taxon>Nocardioidaceae</taxon>
        <taxon>Nocardioides</taxon>
    </lineage>
</organism>
<reference evidence="8" key="1">
    <citation type="journal article" date="2019" name="Int. J. Syst. Evol. Microbiol.">
        <title>The Global Catalogue of Microorganisms (GCM) 10K type strain sequencing project: providing services to taxonomists for standard genome sequencing and annotation.</title>
        <authorList>
            <consortium name="The Broad Institute Genomics Platform"/>
            <consortium name="The Broad Institute Genome Sequencing Center for Infectious Disease"/>
            <person name="Wu L."/>
            <person name="Ma J."/>
        </authorList>
    </citation>
    <scope>NUCLEOTIDE SEQUENCE [LARGE SCALE GENOMIC DNA]</scope>
    <source>
        <strain evidence="8">DFY41</strain>
    </source>
</reference>
<dbReference type="PANTHER" id="PTHR30250">
    <property type="entry name" value="PST FAMILY PREDICTED COLANIC ACID TRANSPORTER"/>
    <property type="match status" value="1"/>
</dbReference>
<dbReference type="PANTHER" id="PTHR30250:SF11">
    <property type="entry name" value="O-ANTIGEN TRANSPORTER-RELATED"/>
    <property type="match status" value="1"/>
</dbReference>
<feature type="transmembrane region" description="Helical" evidence="6">
    <location>
        <begin position="226"/>
        <end position="247"/>
    </location>
</feature>
<sequence>MTTTTERGAAPGGSGLRGMLRGSVGIAVAMGVMNIATYGFQMVAARLLGPQEYGAVAGLMALLLVMGVLQLGLQATAARRIAATPGHVAQIELTILRVTYRAALALGALMLVLAPAVWVVLRLDSPVSAVLLAFAAVPLTIMGGQAGILQGERRWFPLALLFLGVGVPRVVIGTVCLLIWPSETSAMFGVLIALLVPATIGWFALRRDREPGESSDEHHARPVIRETTTASLALLAFFVLSNIDILIARNVLTLHEAGLYAGGLILTKAVLFLPQFVVVIAFPSMSTPEQRRRALLQSLGLVFLIGLICTIGAWVLSDVAMVFVGGAEYGEVESLLPRFAVLGTLLALIQLLVYSVLARRGTRSAYVIWMAVVVLLALSPWVTTLSGLVTTVTMVDAALFAVLLGLTLWRVSDRQTALAADREAARAED</sequence>
<keyword evidence="4 6" id="KW-1133">Transmembrane helix</keyword>
<feature type="transmembrane region" description="Helical" evidence="6">
    <location>
        <begin position="155"/>
        <end position="180"/>
    </location>
</feature>
<evidence type="ECO:0000256" key="4">
    <source>
        <dbReference type="ARBA" id="ARBA00022989"/>
    </source>
</evidence>
<evidence type="ECO:0000256" key="5">
    <source>
        <dbReference type="ARBA" id="ARBA00023136"/>
    </source>
</evidence>